<dbReference type="EMBL" id="UINC01003246">
    <property type="protein sequence ID" value="SVA04624.1"/>
    <property type="molecule type" value="Genomic_DNA"/>
</dbReference>
<proteinExistence type="predicted"/>
<dbReference type="InterPro" id="IPR013784">
    <property type="entry name" value="Carb-bd-like_fold"/>
</dbReference>
<evidence type="ECO:0000313" key="2">
    <source>
        <dbReference type="EMBL" id="SVA04624.1"/>
    </source>
</evidence>
<evidence type="ECO:0008006" key="3">
    <source>
        <dbReference type="Google" id="ProtNLM"/>
    </source>
</evidence>
<sequence>MFLFEELFIKEDFQLRAAVRRMVQAICLTAITTLSLTVSAQPLSASGTIEGRVQSSDGNEAGVWVIAETDDLPTHFAKIVVTNDEGRFVLPELPEAMYKVWVRGYGLVDSDPIFLRTGAEGVSLRVFPAGDPLLAAQVYPANYWYSLLEVPDANQFPGTGPNGNGISERMRSQKQWIDMTKQGCQLCHQLGNKATRSLDHLSHLGFESSIEAWRYRISMGIRGAFMAGFANRFGPHGMEMYADWTDRIAAGEVPPTPPRPSGIERNVVVTQWDWGNESSYIHDEITTDKRDPTINAGGKVYGVDGGHGALLELDTETNAWREIVIAVKDNSDNPAVTRFAQQFPVPSAYYGNEPLWQRPADPHNPMLDELGRVWMTTKVRGNNLPEWCQEGSSNKYVQYYPSRGSSRQASYYDPATEEFGLIDTCFGTHHLQFGFDEDRMLYFSGGGDVIGWINTRQYDLTGDEQLSQGWCPMVVDTNGDGRITMPWNQPVGALRSENEGGGGEQLGDVDPTLDTRMSPGSYGIIVDPVDNVAWGVGTEFPGRIYRMDIGNNPPETCITEVYELPVVDGEVQGFGPRGLDVDKNGIVWTALSGSSHLASFDRSKCEVLNGPSVVNSQHCQEGWTLYEVPGPNMKGTDVKADFHYYNWVDNYNILGLGENIPIATGSGSDSLQVLDPETGEWVFMRVPYPLGFYSRGLDGRIDDPDAGWKGRAVWANYGTNFNWHTEGGKGTTSKMVKFQTRPNPLAN</sequence>
<name>A0A381SMI7_9ZZZZ</name>
<gene>
    <name evidence="2" type="ORF">METZ01_LOCUS57478</name>
</gene>
<dbReference type="GO" id="GO:0030246">
    <property type="term" value="F:carbohydrate binding"/>
    <property type="evidence" value="ECO:0007669"/>
    <property type="project" value="InterPro"/>
</dbReference>
<organism evidence="2">
    <name type="scientific">marine metagenome</name>
    <dbReference type="NCBI Taxonomy" id="408172"/>
    <lineage>
        <taxon>unclassified sequences</taxon>
        <taxon>metagenomes</taxon>
        <taxon>ecological metagenomes</taxon>
    </lineage>
</organism>
<dbReference type="AlphaFoldDB" id="A0A381SMI7"/>
<protein>
    <recommendedName>
        <fullName evidence="3">Carboxypeptidase regulatory-like domain-containing protein</fullName>
    </recommendedName>
</protein>
<evidence type="ECO:0000256" key="1">
    <source>
        <dbReference type="SAM" id="MobiDB-lite"/>
    </source>
</evidence>
<reference evidence="2" key="1">
    <citation type="submission" date="2018-05" db="EMBL/GenBank/DDBJ databases">
        <authorList>
            <person name="Lanie J.A."/>
            <person name="Ng W.-L."/>
            <person name="Kazmierczak K.M."/>
            <person name="Andrzejewski T.M."/>
            <person name="Davidsen T.M."/>
            <person name="Wayne K.J."/>
            <person name="Tettelin H."/>
            <person name="Glass J.I."/>
            <person name="Rusch D."/>
            <person name="Podicherti R."/>
            <person name="Tsui H.-C.T."/>
            <person name="Winkler M.E."/>
        </authorList>
    </citation>
    <scope>NUCLEOTIDE SEQUENCE</scope>
</reference>
<accession>A0A381SMI7</accession>
<dbReference type="SUPFAM" id="SSF63829">
    <property type="entry name" value="Calcium-dependent phosphotriesterase"/>
    <property type="match status" value="1"/>
</dbReference>
<feature type="region of interest" description="Disordered" evidence="1">
    <location>
        <begin position="494"/>
        <end position="513"/>
    </location>
</feature>
<dbReference type="SUPFAM" id="SSF49452">
    <property type="entry name" value="Starch-binding domain-like"/>
    <property type="match status" value="1"/>
</dbReference>